<evidence type="ECO:0000313" key="2">
    <source>
        <dbReference type="Proteomes" id="UP000219922"/>
    </source>
</evidence>
<evidence type="ECO:0000313" key="1">
    <source>
        <dbReference type="EMBL" id="PDZ94477.1"/>
    </source>
</evidence>
<comment type="caution">
    <text evidence="1">The sequence shown here is derived from an EMBL/GenBank/DDBJ whole genome shotgun (WGS) entry which is preliminary data.</text>
</comment>
<proteinExistence type="predicted"/>
<gene>
    <name evidence="1" type="ORF">CON36_33585</name>
</gene>
<organism evidence="1 2">
    <name type="scientific">Bacillus cereus</name>
    <dbReference type="NCBI Taxonomy" id="1396"/>
    <lineage>
        <taxon>Bacteria</taxon>
        <taxon>Bacillati</taxon>
        <taxon>Bacillota</taxon>
        <taxon>Bacilli</taxon>
        <taxon>Bacillales</taxon>
        <taxon>Bacillaceae</taxon>
        <taxon>Bacillus</taxon>
        <taxon>Bacillus cereus group</taxon>
    </lineage>
</organism>
<reference evidence="1 2" key="1">
    <citation type="submission" date="2017-09" db="EMBL/GenBank/DDBJ databases">
        <title>Large-scale bioinformatics analysis of Bacillus genomes uncovers conserved roles of natural products in bacterial physiology.</title>
        <authorList>
            <consortium name="Agbiome Team Llc"/>
            <person name="Bleich R.M."/>
            <person name="Grubbs K.J."/>
            <person name="Santa Maria K.C."/>
            <person name="Allen S.E."/>
            <person name="Farag S."/>
            <person name="Shank E.A."/>
            <person name="Bowers A."/>
        </authorList>
    </citation>
    <scope>NUCLEOTIDE SEQUENCE [LARGE SCALE GENOMIC DNA]</scope>
    <source>
        <strain evidence="1 2">AFS092789</strain>
    </source>
</reference>
<dbReference type="AlphaFoldDB" id="A0A9X6SSU4"/>
<dbReference type="EMBL" id="NVMX01000182">
    <property type="protein sequence ID" value="PDZ94477.1"/>
    <property type="molecule type" value="Genomic_DNA"/>
</dbReference>
<accession>A0A9X6SSU4</accession>
<protein>
    <submittedName>
        <fullName evidence="1">Uncharacterized protein</fullName>
    </submittedName>
</protein>
<sequence length="397" mass="46758">MNNIKDILTNTALLLREELTKENPFTFKPIVIGSTLELENYYEGTFYVTIDTLDKIENHLNVNLRYFTKKRKVVAVKPKKKDYHFFKLYFEIITKALFEIAAAENKTGIVITYSDFDEKLADFLTKCIPDLNPLQYGEEVLNLIEKKGNFGVIGMKLSSDVVKQSLQFIEIIPKLRNIFDKNPLLTFENTYRDGVLCLFNEEVKIRYLGESMNWKLVDNNKIVIHNEEENTQNTILLDEQLIFNYLEELKEEKKLKHLIAKPMDNYEQLIYKLSKVESLSKASKINYFWIKDKQEDGFEKLEEHTGSWEIAESVCVELLEKWEKGDYSSYDSVSSHNGNTLSYVFTYEFFHNESYFYFVFINKRDDDNTEDRVQVVISKEKNPTELKMLVFDLLMSK</sequence>
<dbReference type="Proteomes" id="UP000219922">
    <property type="component" value="Unassembled WGS sequence"/>
</dbReference>
<name>A0A9X6SSU4_BACCE</name>
<dbReference type="RefSeq" id="WP_098006971.1">
    <property type="nucleotide sequence ID" value="NZ_NVMX01000182.1"/>
</dbReference>